<proteinExistence type="inferred from homology"/>
<gene>
    <name evidence="3" type="ORF">E3P99_01928</name>
</gene>
<dbReference type="PANTHER" id="PTHR13245">
    <property type="entry name" value="RRP15-LIKE PROTEIN"/>
    <property type="match status" value="1"/>
</dbReference>
<evidence type="ECO:0000313" key="3">
    <source>
        <dbReference type="EMBL" id="TIA89775.1"/>
    </source>
</evidence>
<accession>A0A4T0FPH7</accession>
<dbReference type="EMBL" id="SPNW01000024">
    <property type="protein sequence ID" value="TIA89775.1"/>
    <property type="molecule type" value="Genomic_DNA"/>
</dbReference>
<dbReference type="GO" id="GO:0000460">
    <property type="term" value="P:maturation of 5.8S rRNA"/>
    <property type="evidence" value="ECO:0007669"/>
    <property type="project" value="TreeGrafter"/>
</dbReference>
<dbReference type="GO" id="GO:0030687">
    <property type="term" value="C:preribosome, large subunit precursor"/>
    <property type="evidence" value="ECO:0007669"/>
    <property type="project" value="TreeGrafter"/>
</dbReference>
<reference evidence="3 4" key="1">
    <citation type="submission" date="2019-03" db="EMBL/GenBank/DDBJ databases">
        <title>Sequencing 23 genomes of Wallemia ichthyophaga.</title>
        <authorList>
            <person name="Gostincar C."/>
        </authorList>
    </citation>
    <scope>NUCLEOTIDE SEQUENCE [LARGE SCALE GENOMIC DNA]</scope>
    <source>
        <strain evidence="3 4">EXF-5753</strain>
    </source>
</reference>
<dbReference type="Pfam" id="PF07890">
    <property type="entry name" value="Rrp15p"/>
    <property type="match status" value="1"/>
</dbReference>
<evidence type="ECO:0008006" key="5">
    <source>
        <dbReference type="Google" id="ProtNLM"/>
    </source>
</evidence>
<feature type="region of interest" description="Disordered" evidence="2">
    <location>
        <begin position="1"/>
        <end position="109"/>
    </location>
</feature>
<protein>
    <recommendedName>
        <fullName evidence="5">Rrp15p-domain-containing protein</fullName>
    </recommendedName>
</protein>
<evidence type="ECO:0000256" key="2">
    <source>
        <dbReference type="SAM" id="MobiDB-lite"/>
    </source>
</evidence>
<feature type="compositionally biased region" description="Basic and acidic residues" evidence="2">
    <location>
        <begin position="88"/>
        <end position="99"/>
    </location>
</feature>
<keyword evidence="4" id="KW-1185">Reference proteome</keyword>
<dbReference type="GO" id="GO:0000470">
    <property type="term" value="P:maturation of LSU-rRNA"/>
    <property type="evidence" value="ECO:0007669"/>
    <property type="project" value="TreeGrafter"/>
</dbReference>
<feature type="compositionally biased region" description="Acidic residues" evidence="2">
    <location>
        <begin position="49"/>
        <end position="83"/>
    </location>
</feature>
<dbReference type="InterPro" id="IPR012459">
    <property type="entry name" value="Rrp15"/>
</dbReference>
<organism evidence="3 4">
    <name type="scientific">Wallemia hederae</name>
    <dbReference type="NCBI Taxonomy" id="1540922"/>
    <lineage>
        <taxon>Eukaryota</taxon>
        <taxon>Fungi</taxon>
        <taxon>Dikarya</taxon>
        <taxon>Basidiomycota</taxon>
        <taxon>Wallemiomycotina</taxon>
        <taxon>Wallemiomycetes</taxon>
        <taxon>Wallemiales</taxon>
        <taxon>Wallemiaceae</taxon>
        <taxon>Wallemia</taxon>
    </lineage>
</organism>
<comment type="similarity">
    <text evidence="1">Belongs to the RRP15 family.</text>
</comment>
<evidence type="ECO:0000313" key="4">
    <source>
        <dbReference type="Proteomes" id="UP000310189"/>
    </source>
</evidence>
<evidence type="ECO:0000256" key="1">
    <source>
        <dbReference type="ARBA" id="ARBA00007462"/>
    </source>
</evidence>
<feature type="region of interest" description="Disordered" evidence="2">
    <location>
        <begin position="236"/>
        <end position="276"/>
    </location>
</feature>
<dbReference type="AlphaFoldDB" id="A0A4T0FPH7"/>
<feature type="compositionally biased region" description="Basic and acidic residues" evidence="2">
    <location>
        <begin position="17"/>
        <end position="26"/>
    </location>
</feature>
<dbReference type="Proteomes" id="UP000310189">
    <property type="component" value="Unassembled WGS sequence"/>
</dbReference>
<sequence length="288" mass="31104">MPSSAKTGKKGSKAVKLSKESVDKAPKPASKVQPKSILKNKKEKAVEEPSSEDDDEEGDEEEELSDDDVDGDISDDADAEDSDGSSAHSDDSDTYADLKTKKRKRKTNETEANAFAAALTNLADTSTAASKNLEILPQANKSLKKHRLQLKAQKVLRDEAKHKEDIGRVRDVVAGWAVPSTAVKTVDGEEVNKKDGEDGDKEVVIDAGAGKEKRLRKVAQKGVVRLFNAILAAQKAETGAKSTEKVKDKGLGKQRLEAPANFPSQQPKKKDSKNVVAKQAFMDAIRKG</sequence>
<name>A0A4T0FPH7_9BASI</name>
<comment type="caution">
    <text evidence="3">The sequence shown here is derived from an EMBL/GenBank/DDBJ whole genome shotgun (WGS) entry which is preliminary data.</text>
</comment>
<feature type="compositionally biased region" description="Basic and acidic residues" evidence="2">
    <location>
        <begin position="242"/>
        <end position="256"/>
    </location>
</feature>
<dbReference type="OrthoDB" id="20949at2759"/>
<dbReference type="PANTHER" id="PTHR13245:SF14">
    <property type="entry name" value="RRP15-LIKE PROTEIN"/>
    <property type="match status" value="1"/>
</dbReference>